<keyword evidence="4" id="KW-0812">Transmembrane</keyword>
<evidence type="ECO:0000313" key="7">
    <source>
        <dbReference type="Proteomes" id="UP000000249"/>
    </source>
</evidence>
<dbReference type="Proteomes" id="UP000000249">
    <property type="component" value="Chromosome 2"/>
</dbReference>
<dbReference type="eggNOG" id="COG0671">
    <property type="taxonomic scope" value="Bacteria"/>
</dbReference>
<evidence type="ECO:0000256" key="2">
    <source>
        <dbReference type="ARBA" id="ARBA00032707"/>
    </source>
</evidence>
<dbReference type="FunFam" id="1.20.144.10:FF:000053">
    <property type="entry name" value="Phosphatidylglycerophosphatase B, putative"/>
    <property type="match status" value="1"/>
</dbReference>
<dbReference type="InterPro" id="IPR036938">
    <property type="entry name" value="PAP2/HPO_sf"/>
</dbReference>
<dbReference type="PANTHER" id="PTHR14969">
    <property type="entry name" value="SPHINGOSINE-1-PHOSPHATE PHOSPHOHYDROLASE"/>
    <property type="match status" value="1"/>
</dbReference>
<dbReference type="CDD" id="cd01610">
    <property type="entry name" value="PAP2_like"/>
    <property type="match status" value="1"/>
</dbReference>
<feature type="domain" description="Phosphatidic acid phosphatase type 2/haloperoxidase" evidence="5">
    <location>
        <begin position="109"/>
        <end position="254"/>
    </location>
</feature>
<evidence type="ECO:0000256" key="1">
    <source>
        <dbReference type="ARBA" id="ARBA00012374"/>
    </source>
</evidence>
<dbReference type="AlphaFoldDB" id="A0A0H3AFI7"/>
<feature type="transmembrane region" description="Helical" evidence="4">
    <location>
        <begin position="35"/>
        <end position="56"/>
    </location>
</feature>
<evidence type="ECO:0000259" key="5">
    <source>
        <dbReference type="SMART" id="SM00014"/>
    </source>
</evidence>
<dbReference type="EC" id="3.6.1.27" evidence="1"/>
<feature type="transmembrane region" description="Helical" evidence="4">
    <location>
        <begin position="184"/>
        <end position="204"/>
    </location>
</feature>
<keyword evidence="4" id="KW-1133">Transmembrane helix</keyword>
<dbReference type="KEGG" id="vcr:VC395_A0031"/>
<dbReference type="SUPFAM" id="SSF48317">
    <property type="entry name" value="Acid phosphatase/Vanadium-dependent haloperoxidase"/>
    <property type="match status" value="1"/>
</dbReference>
<evidence type="ECO:0000256" key="3">
    <source>
        <dbReference type="ARBA" id="ARBA00047594"/>
    </source>
</evidence>
<evidence type="ECO:0000313" key="6">
    <source>
        <dbReference type="EMBL" id="ABQ19039.1"/>
    </source>
</evidence>
<name>A0A0H3AFI7_VIBC3</name>
<dbReference type="PANTHER" id="PTHR14969:SF54">
    <property type="entry name" value="PHOSPHATIDYLGLYCEROPHOSPHATASE B"/>
    <property type="match status" value="1"/>
</dbReference>
<dbReference type="EMBL" id="CP000626">
    <property type="protein sequence ID" value="ABQ19039.1"/>
    <property type="molecule type" value="Genomic_DNA"/>
</dbReference>
<dbReference type="InterPro" id="IPR000326">
    <property type="entry name" value="PAP2/HPO"/>
</dbReference>
<dbReference type="KEGG" id="vco:VC0395_0099"/>
<feature type="transmembrane region" description="Helical" evidence="4">
    <location>
        <begin position="237"/>
        <end position="253"/>
    </location>
</feature>
<protein>
    <recommendedName>
        <fullName evidence="1">undecaprenyl-diphosphate phosphatase</fullName>
        <ecNumber evidence="1">3.6.1.27</ecNumber>
    </recommendedName>
    <alternativeName>
        <fullName evidence="2">Undecaprenyl pyrophosphate phosphatase</fullName>
    </alternativeName>
</protein>
<gene>
    <name evidence="6" type="ordered locus">VC0395_0099</name>
</gene>
<sequence>MTRYWHYRTEVFYNAHTVFGWSMVMKARIMSCKRALILLLTFVLLLIPLTLLSLQLDFTQPVSDSVGRVMTYLTHSAGKEGFLFTLFFLVCWVGWRCHIPRHQWLNKSIQLMLLLGLAMVLKMGMKAVTQEPRPYTELMTQSLLLPNAGHFYKLAQPKQEALMLAMEEKVSPWRVMHWQGETDFSFPSGHTVFAMVCLLYFGSLLAEKKHYLSLGALLIWVSGVAYSRLWLGMHHPVDLLGAALLVGVLYLLVPQQYPLQHPRFKPWLRRWHLV</sequence>
<dbReference type="GO" id="GO:0050380">
    <property type="term" value="F:undecaprenyl-diphosphatase activity"/>
    <property type="evidence" value="ECO:0007669"/>
    <property type="project" value="UniProtKB-EC"/>
</dbReference>
<dbReference type="Gene3D" id="1.20.144.10">
    <property type="entry name" value="Phosphatidic acid phosphatase type 2/haloperoxidase"/>
    <property type="match status" value="1"/>
</dbReference>
<feature type="transmembrane region" description="Helical" evidence="4">
    <location>
        <begin position="81"/>
        <end position="99"/>
    </location>
</feature>
<proteinExistence type="predicted"/>
<feature type="transmembrane region" description="Helical" evidence="4">
    <location>
        <begin position="211"/>
        <end position="231"/>
    </location>
</feature>
<keyword evidence="4" id="KW-0472">Membrane</keyword>
<dbReference type="Pfam" id="PF01569">
    <property type="entry name" value="PAP2"/>
    <property type="match status" value="1"/>
</dbReference>
<dbReference type="PATRIC" id="fig|345073.21.peg.2792"/>
<dbReference type="SMART" id="SM00014">
    <property type="entry name" value="acidPPc"/>
    <property type="match status" value="1"/>
</dbReference>
<dbReference type="GO" id="GO:0005886">
    <property type="term" value="C:plasma membrane"/>
    <property type="evidence" value="ECO:0007669"/>
    <property type="project" value="TreeGrafter"/>
</dbReference>
<accession>A0A0H3AFI7</accession>
<evidence type="ECO:0000256" key="4">
    <source>
        <dbReference type="SAM" id="Phobius"/>
    </source>
</evidence>
<organism evidence="6 7">
    <name type="scientific">Vibrio cholerae serotype O1 (strain ATCC 39541 / Classical Ogawa 395 / O395)</name>
    <dbReference type="NCBI Taxonomy" id="345073"/>
    <lineage>
        <taxon>Bacteria</taxon>
        <taxon>Pseudomonadati</taxon>
        <taxon>Pseudomonadota</taxon>
        <taxon>Gammaproteobacteria</taxon>
        <taxon>Vibrionales</taxon>
        <taxon>Vibrionaceae</taxon>
        <taxon>Vibrio</taxon>
    </lineage>
</organism>
<comment type="catalytic activity">
    <reaction evidence="3">
        <text>di-trans,octa-cis-undecaprenyl diphosphate + H2O = di-trans,octa-cis-undecaprenyl phosphate + phosphate + H(+)</text>
        <dbReference type="Rhea" id="RHEA:28094"/>
        <dbReference type="ChEBI" id="CHEBI:15377"/>
        <dbReference type="ChEBI" id="CHEBI:15378"/>
        <dbReference type="ChEBI" id="CHEBI:43474"/>
        <dbReference type="ChEBI" id="CHEBI:58405"/>
        <dbReference type="ChEBI" id="CHEBI:60392"/>
        <dbReference type="EC" id="3.6.1.27"/>
    </reaction>
</comment>
<reference evidence="6 7" key="1">
    <citation type="submission" date="2007-03" db="EMBL/GenBank/DDBJ databases">
        <authorList>
            <person name="Heidelberg J."/>
        </authorList>
    </citation>
    <scope>NUCLEOTIDE SEQUENCE [LARGE SCALE GENOMIC DNA]</scope>
    <source>
        <strain evidence="7">ATCC 39541 / Classical Ogawa 395 / O395</strain>
    </source>
</reference>